<name>M1CVW4_SOLTU</name>
<dbReference type="EnsemblPlants" id="PGSC0003DMT400075893">
    <property type="protein sequence ID" value="PGSC0003DMT400075893"/>
    <property type="gene ID" value="PGSC0003DMG400029509"/>
</dbReference>
<sequence length="83" mass="9367">MRAISAHSRRGKGEMDARDQFIRPQVRRGLISQLQGRFLARNGAGTVLLEQHCVVAATHARKMKRGRWGRCLLLVELSSRKDG</sequence>
<dbReference type="Gramene" id="PGSC0003DMT400075893">
    <property type="protein sequence ID" value="PGSC0003DMT400075893"/>
    <property type="gene ID" value="PGSC0003DMG400029509"/>
</dbReference>
<dbReference type="InParanoid" id="M1CVW4"/>
<dbReference type="AlphaFoldDB" id="M1CVW4"/>
<reference evidence="2" key="1">
    <citation type="journal article" date="2011" name="Nature">
        <title>Genome sequence and analysis of the tuber crop potato.</title>
        <authorList>
            <consortium name="The Potato Genome Sequencing Consortium"/>
        </authorList>
    </citation>
    <scope>NUCLEOTIDE SEQUENCE [LARGE SCALE GENOMIC DNA]</scope>
    <source>
        <strain evidence="2">cv. DM1-3 516 R44</strain>
    </source>
</reference>
<organism evidence="1 2">
    <name type="scientific">Solanum tuberosum</name>
    <name type="common">Potato</name>
    <dbReference type="NCBI Taxonomy" id="4113"/>
    <lineage>
        <taxon>Eukaryota</taxon>
        <taxon>Viridiplantae</taxon>
        <taxon>Streptophyta</taxon>
        <taxon>Embryophyta</taxon>
        <taxon>Tracheophyta</taxon>
        <taxon>Spermatophyta</taxon>
        <taxon>Magnoliopsida</taxon>
        <taxon>eudicotyledons</taxon>
        <taxon>Gunneridae</taxon>
        <taxon>Pentapetalae</taxon>
        <taxon>asterids</taxon>
        <taxon>lamiids</taxon>
        <taxon>Solanales</taxon>
        <taxon>Solanaceae</taxon>
        <taxon>Solanoideae</taxon>
        <taxon>Solaneae</taxon>
        <taxon>Solanum</taxon>
    </lineage>
</organism>
<evidence type="ECO:0000313" key="2">
    <source>
        <dbReference type="Proteomes" id="UP000011115"/>
    </source>
</evidence>
<reference evidence="1" key="2">
    <citation type="submission" date="2015-06" db="UniProtKB">
        <authorList>
            <consortium name="EnsemblPlants"/>
        </authorList>
    </citation>
    <scope>IDENTIFICATION</scope>
    <source>
        <strain evidence="1">DM1-3 516 R44</strain>
    </source>
</reference>
<proteinExistence type="predicted"/>
<dbReference type="HOGENOM" id="CLU_2547034_0_0_1"/>
<evidence type="ECO:0000313" key="1">
    <source>
        <dbReference type="EnsemblPlants" id="PGSC0003DMT400075893"/>
    </source>
</evidence>
<dbReference type="PaxDb" id="4113-PGSC0003DMT400075893"/>
<keyword evidence="2" id="KW-1185">Reference proteome</keyword>
<dbReference type="Proteomes" id="UP000011115">
    <property type="component" value="Unassembled WGS sequence"/>
</dbReference>
<protein>
    <submittedName>
        <fullName evidence="1">Uncharacterized protein</fullName>
    </submittedName>
</protein>
<accession>M1CVW4</accession>